<comment type="caution">
    <text evidence="1">The sequence shown here is derived from an EMBL/GenBank/DDBJ whole genome shotgun (WGS) entry which is preliminary data.</text>
</comment>
<dbReference type="Proteomes" id="UP001164929">
    <property type="component" value="Chromosome 17"/>
</dbReference>
<keyword evidence="2" id="KW-1185">Reference proteome</keyword>
<accession>A0AAD6LF06</accession>
<dbReference type="EMBL" id="JAQIZT010000017">
    <property type="protein sequence ID" value="KAJ6959490.1"/>
    <property type="molecule type" value="Genomic_DNA"/>
</dbReference>
<sequence>MNVDLRSEGRSRRPAWTKKMKGMETVAVAFSGGEWRRMA</sequence>
<reference evidence="1" key="1">
    <citation type="journal article" date="2023" name="Mol. Ecol. Resour.">
        <title>Chromosome-level genome assembly of a triploid poplar Populus alba 'Berolinensis'.</title>
        <authorList>
            <person name="Chen S."/>
            <person name="Yu Y."/>
            <person name="Wang X."/>
            <person name="Wang S."/>
            <person name="Zhang T."/>
            <person name="Zhou Y."/>
            <person name="He R."/>
            <person name="Meng N."/>
            <person name="Wang Y."/>
            <person name="Liu W."/>
            <person name="Liu Z."/>
            <person name="Liu J."/>
            <person name="Guo Q."/>
            <person name="Huang H."/>
            <person name="Sederoff R.R."/>
            <person name="Wang G."/>
            <person name="Qu G."/>
            <person name="Chen S."/>
        </authorList>
    </citation>
    <scope>NUCLEOTIDE SEQUENCE</scope>
    <source>
        <strain evidence="1">SC-2020</strain>
    </source>
</reference>
<organism evidence="1 2">
    <name type="scientific">Populus alba x Populus x berolinensis</name>
    <dbReference type="NCBI Taxonomy" id="444605"/>
    <lineage>
        <taxon>Eukaryota</taxon>
        <taxon>Viridiplantae</taxon>
        <taxon>Streptophyta</taxon>
        <taxon>Embryophyta</taxon>
        <taxon>Tracheophyta</taxon>
        <taxon>Spermatophyta</taxon>
        <taxon>Magnoliopsida</taxon>
        <taxon>eudicotyledons</taxon>
        <taxon>Gunneridae</taxon>
        <taxon>Pentapetalae</taxon>
        <taxon>rosids</taxon>
        <taxon>fabids</taxon>
        <taxon>Malpighiales</taxon>
        <taxon>Salicaceae</taxon>
        <taxon>Saliceae</taxon>
        <taxon>Populus</taxon>
    </lineage>
</organism>
<evidence type="ECO:0000313" key="2">
    <source>
        <dbReference type="Proteomes" id="UP001164929"/>
    </source>
</evidence>
<gene>
    <name evidence="1" type="ORF">NC653_037742</name>
</gene>
<proteinExistence type="predicted"/>
<dbReference type="AlphaFoldDB" id="A0AAD6LF06"/>
<name>A0AAD6LF06_9ROSI</name>
<protein>
    <submittedName>
        <fullName evidence="1">Uncharacterized protein</fullName>
    </submittedName>
</protein>
<evidence type="ECO:0000313" key="1">
    <source>
        <dbReference type="EMBL" id="KAJ6959490.1"/>
    </source>
</evidence>